<feature type="repeat" description="PPR" evidence="2">
    <location>
        <begin position="729"/>
        <end position="763"/>
    </location>
</feature>
<feature type="repeat" description="PPR" evidence="2">
    <location>
        <begin position="594"/>
        <end position="628"/>
    </location>
</feature>
<dbReference type="EMBL" id="JABFUD020000006">
    <property type="protein sequence ID" value="KAI5079155.1"/>
    <property type="molecule type" value="Genomic_DNA"/>
</dbReference>
<dbReference type="OrthoDB" id="418565at2759"/>
<gene>
    <name evidence="3" type="ORF">GOP47_0006826</name>
</gene>
<dbReference type="GO" id="GO:0048731">
    <property type="term" value="P:system development"/>
    <property type="evidence" value="ECO:0007669"/>
    <property type="project" value="UniProtKB-ARBA"/>
</dbReference>
<keyword evidence="1" id="KW-0677">Repeat</keyword>
<feature type="repeat" description="PPR" evidence="2">
    <location>
        <begin position="629"/>
        <end position="663"/>
    </location>
</feature>
<dbReference type="Pfam" id="PF13041">
    <property type="entry name" value="PPR_2"/>
    <property type="match status" value="3"/>
</dbReference>
<feature type="repeat" description="PPR" evidence="2">
    <location>
        <begin position="190"/>
        <end position="224"/>
    </location>
</feature>
<accession>A0A9D4V3M2</accession>
<dbReference type="FunFam" id="1.25.40.10:FF:000285">
    <property type="entry name" value="Pentatricopeptide repeat-containing protein, chloroplastic"/>
    <property type="match status" value="1"/>
</dbReference>
<dbReference type="Gene3D" id="1.25.40.10">
    <property type="entry name" value="Tetratricopeptide repeat domain"/>
    <property type="match status" value="6"/>
</dbReference>
<dbReference type="Proteomes" id="UP000886520">
    <property type="component" value="Chromosome 6"/>
</dbReference>
<dbReference type="NCBIfam" id="TIGR00756">
    <property type="entry name" value="PPR"/>
    <property type="match status" value="8"/>
</dbReference>
<dbReference type="Pfam" id="PF01535">
    <property type="entry name" value="PPR"/>
    <property type="match status" value="9"/>
</dbReference>
<sequence length="883" mass="98123">MLSLAGKQLATPAASDWENELPSIEDLLSSLHRCCVKRDFAHARLLHVRVCHIGLEAHEVVGNHLVPVYVACGSLQAAQQAFYHVNLANEHSWTSLIQGYAEYGELKDALTTYTQMQNSSLQPNSQVFIALLKACSVSRCLDYGYELHLNVVKEDFCHDLYVGNTLVAMYAKLGLILESKDVLHEMPLRDVVSWSALMAAYNEHGYYTEALQCLKLMQLDGVQPNGLSFMSALKACSTLGDMEKGQELHDEVVMKGFEEDSFVVNTLIDFYGSNGFLPEALQVFNKVDAKDTITWNSLITVYSKHGLEEDALLCARRMESDGASPVPITFILTLKVCGSKGALGDGRAMHLDAVKRGFEKLPTIGNSLVDMYVKCGSISESQDVFDKLEGCQGVSWNILMSGFAEHGFYDEALYCLEKMQLDGVCPDVVSFVCALHVCSCTKTIHRGQHVHMQLTKMGLEGDVNIGNTLVDMYAKLGLIIDCQNTFDTLSTQGVVSWNTLITGYVDSGQDEESLGCLQHMRNMGVCPDTITFISSLGACGRLGCIDIGQELHSEAVKKGFEKDSFVDCSLVDVYAKCGFLEEASGILESLHNRDVVCWTSLIAGYANQGLCGEALECFQQMQLEHIAPDVASWNAVISGYVEQEEPVFALQLYAQMLEQALLPNMTTFIGIFKALGNMTALSLGWRLHAVTCTLYADEIDLAYVLIDMYNKCGSIADAQRVFQKMPSKNPSIWNALITAHAQRGDYNGVFYLLEGFKKKSLQPDEITFLGLLSVCSHAGLLDKGKDSFLTMIEQHPTIWTIKHCSSIVDLFTRAGHFAETLEFLQRMPFEPDYALWCTLLGTCWRWGNIRLGKQLFDCAVRLSNNRDSVFLMFNMYVDAQMWE</sequence>
<evidence type="ECO:0000256" key="1">
    <source>
        <dbReference type="ARBA" id="ARBA00022737"/>
    </source>
</evidence>
<evidence type="ECO:0000313" key="3">
    <source>
        <dbReference type="EMBL" id="KAI5079155.1"/>
    </source>
</evidence>
<dbReference type="InterPro" id="IPR011990">
    <property type="entry name" value="TPR-like_helical_dom_sf"/>
</dbReference>
<dbReference type="FunFam" id="1.25.40.10:FF:000158">
    <property type="entry name" value="pentatricopeptide repeat-containing protein At2g33680"/>
    <property type="match status" value="1"/>
</dbReference>
<feature type="repeat" description="PPR" evidence="2">
    <location>
        <begin position="493"/>
        <end position="527"/>
    </location>
</feature>
<dbReference type="FunFam" id="1.25.40.10:FF:000381">
    <property type="entry name" value="Pentatricopeptide repeat-containing protein"/>
    <property type="match status" value="1"/>
</dbReference>
<dbReference type="GO" id="GO:0003723">
    <property type="term" value="F:RNA binding"/>
    <property type="evidence" value="ECO:0007669"/>
    <property type="project" value="InterPro"/>
</dbReference>
<feature type="repeat" description="PPR" evidence="2">
    <location>
        <begin position="291"/>
        <end position="325"/>
    </location>
</feature>
<protein>
    <recommendedName>
        <fullName evidence="5">Pentatricopeptide repeat-containing protein</fullName>
    </recommendedName>
</protein>
<name>A0A9D4V3M2_ADICA</name>
<comment type="caution">
    <text evidence="3">The sequence shown here is derived from an EMBL/GenBank/DDBJ whole genome shotgun (WGS) entry which is preliminary data.</text>
</comment>
<dbReference type="AlphaFoldDB" id="A0A9D4V3M2"/>
<dbReference type="InterPro" id="IPR046960">
    <property type="entry name" value="PPR_At4g14850-like_plant"/>
</dbReference>
<dbReference type="PANTHER" id="PTHR24015:SF548">
    <property type="entry name" value="OS08G0340900 PROTEIN"/>
    <property type="match status" value="1"/>
</dbReference>
<dbReference type="FunFam" id="1.25.40.10:FF:000073">
    <property type="entry name" value="Pentatricopeptide repeat-containing protein chloroplastic"/>
    <property type="match status" value="1"/>
</dbReference>
<evidence type="ECO:0008006" key="5">
    <source>
        <dbReference type="Google" id="ProtNLM"/>
    </source>
</evidence>
<dbReference type="Pfam" id="PF13812">
    <property type="entry name" value="PPR_3"/>
    <property type="match status" value="1"/>
</dbReference>
<dbReference type="PANTHER" id="PTHR24015">
    <property type="entry name" value="OS07G0578800 PROTEIN-RELATED"/>
    <property type="match status" value="1"/>
</dbReference>
<organism evidence="3 4">
    <name type="scientific">Adiantum capillus-veneris</name>
    <name type="common">Maidenhair fern</name>
    <dbReference type="NCBI Taxonomy" id="13818"/>
    <lineage>
        <taxon>Eukaryota</taxon>
        <taxon>Viridiplantae</taxon>
        <taxon>Streptophyta</taxon>
        <taxon>Embryophyta</taxon>
        <taxon>Tracheophyta</taxon>
        <taxon>Polypodiopsida</taxon>
        <taxon>Polypodiidae</taxon>
        <taxon>Polypodiales</taxon>
        <taxon>Pteridineae</taxon>
        <taxon>Pteridaceae</taxon>
        <taxon>Vittarioideae</taxon>
        <taxon>Adiantum</taxon>
    </lineage>
</organism>
<proteinExistence type="predicted"/>
<feature type="repeat" description="PPR" evidence="2">
    <location>
        <begin position="89"/>
        <end position="123"/>
    </location>
</feature>
<dbReference type="PROSITE" id="PS51375">
    <property type="entry name" value="PPR"/>
    <property type="match status" value="8"/>
</dbReference>
<dbReference type="GO" id="GO:0009451">
    <property type="term" value="P:RNA modification"/>
    <property type="evidence" value="ECO:0007669"/>
    <property type="project" value="InterPro"/>
</dbReference>
<keyword evidence="4" id="KW-1185">Reference proteome</keyword>
<dbReference type="InterPro" id="IPR002885">
    <property type="entry name" value="PPR_rpt"/>
</dbReference>
<evidence type="ECO:0000313" key="4">
    <source>
        <dbReference type="Proteomes" id="UP000886520"/>
    </source>
</evidence>
<feature type="repeat" description="PPR" evidence="2">
    <location>
        <begin position="392"/>
        <end position="426"/>
    </location>
</feature>
<reference evidence="3" key="1">
    <citation type="submission" date="2021-01" db="EMBL/GenBank/DDBJ databases">
        <title>Adiantum capillus-veneris genome.</title>
        <authorList>
            <person name="Fang Y."/>
            <person name="Liao Q."/>
        </authorList>
    </citation>
    <scope>NUCLEOTIDE SEQUENCE</scope>
    <source>
        <strain evidence="3">H3</strain>
        <tissue evidence="3">Leaf</tissue>
    </source>
</reference>
<evidence type="ECO:0000256" key="2">
    <source>
        <dbReference type="PROSITE-ProRule" id="PRU00708"/>
    </source>
</evidence>